<dbReference type="InterPro" id="IPR001841">
    <property type="entry name" value="Znf_RING"/>
</dbReference>
<dbReference type="PROSITE" id="PS50089">
    <property type="entry name" value="ZF_RING_2"/>
    <property type="match status" value="1"/>
</dbReference>
<dbReference type="OrthoDB" id="2122982at2759"/>
<evidence type="ECO:0000256" key="2">
    <source>
        <dbReference type="ARBA" id="ARBA00022771"/>
    </source>
</evidence>
<dbReference type="SMART" id="SM00744">
    <property type="entry name" value="RINGv"/>
    <property type="match status" value="1"/>
</dbReference>
<feature type="region of interest" description="Disordered" evidence="5">
    <location>
        <begin position="251"/>
        <end position="273"/>
    </location>
</feature>
<dbReference type="InterPro" id="IPR013083">
    <property type="entry name" value="Znf_RING/FYVE/PHD"/>
</dbReference>
<dbReference type="Pfam" id="PF13639">
    <property type="entry name" value="zf-RING_2"/>
    <property type="match status" value="1"/>
</dbReference>
<dbReference type="STRING" id="486041.B0D4E5"/>
<dbReference type="AlphaFoldDB" id="B0D4E5"/>
<dbReference type="PROSITE" id="PS50016">
    <property type="entry name" value="ZF_PHD_2"/>
    <property type="match status" value="1"/>
</dbReference>
<feature type="domain" description="SWIM-type" evidence="8">
    <location>
        <begin position="173"/>
        <end position="205"/>
    </location>
</feature>
<dbReference type="SUPFAM" id="SSF57850">
    <property type="entry name" value="RING/U-box"/>
    <property type="match status" value="1"/>
</dbReference>
<dbReference type="RefSeq" id="XP_001878779.1">
    <property type="nucleotide sequence ID" value="XM_001878744.1"/>
</dbReference>
<dbReference type="InterPro" id="IPR019787">
    <property type="entry name" value="Znf_PHD-finger"/>
</dbReference>
<evidence type="ECO:0000256" key="1">
    <source>
        <dbReference type="ARBA" id="ARBA00022723"/>
    </source>
</evidence>
<dbReference type="PANTHER" id="PTHR21540">
    <property type="entry name" value="RING FINGER AND SWIM DOMAIN-CONTAINING PROTEIN 2"/>
    <property type="match status" value="1"/>
</dbReference>
<dbReference type="InParanoid" id="B0D4E5"/>
<name>B0D4E5_LACBS</name>
<dbReference type="EMBL" id="DS547097">
    <property type="protein sequence ID" value="EDR10329.1"/>
    <property type="molecule type" value="Genomic_DNA"/>
</dbReference>
<evidence type="ECO:0000256" key="5">
    <source>
        <dbReference type="SAM" id="MobiDB-lite"/>
    </source>
</evidence>
<reference evidence="9 10" key="1">
    <citation type="journal article" date="2008" name="Nature">
        <title>The genome of Laccaria bicolor provides insights into mycorrhizal symbiosis.</title>
        <authorList>
            <person name="Martin F."/>
            <person name="Aerts A."/>
            <person name="Ahren D."/>
            <person name="Brun A."/>
            <person name="Danchin E.G.J."/>
            <person name="Duchaussoy F."/>
            <person name="Gibon J."/>
            <person name="Kohler A."/>
            <person name="Lindquist E."/>
            <person name="Pereda V."/>
            <person name="Salamov A."/>
            <person name="Shapiro H.J."/>
            <person name="Wuyts J."/>
            <person name="Blaudez D."/>
            <person name="Buee M."/>
            <person name="Brokstein P."/>
            <person name="Canbaeck B."/>
            <person name="Cohen D."/>
            <person name="Courty P.E."/>
            <person name="Coutinho P.M."/>
            <person name="Delaruelle C."/>
            <person name="Detter J.C."/>
            <person name="Deveau A."/>
            <person name="DiFazio S."/>
            <person name="Duplessis S."/>
            <person name="Fraissinet-Tachet L."/>
            <person name="Lucic E."/>
            <person name="Frey-Klett P."/>
            <person name="Fourrey C."/>
            <person name="Feussner I."/>
            <person name="Gay G."/>
            <person name="Grimwood J."/>
            <person name="Hoegger P.J."/>
            <person name="Jain P."/>
            <person name="Kilaru S."/>
            <person name="Labbe J."/>
            <person name="Lin Y.C."/>
            <person name="Legue V."/>
            <person name="Le Tacon F."/>
            <person name="Marmeisse R."/>
            <person name="Melayah D."/>
            <person name="Montanini B."/>
            <person name="Muratet M."/>
            <person name="Nehls U."/>
            <person name="Niculita-Hirzel H."/>
            <person name="Oudot-Le Secq M.P."/>
            <person name="Peter M."/>
            <person name="Quesneville H."/>
            <person name="Rajashekar B."/>
            <person name="Reich M."/>
            <person name="Rouhier N."/>
            <person name="Schmutz J."/>
            <person name="Yin T."/>
            <person name="Chalot M."/>
            <person name="Henrissat B."/>
            <person name="Kuees U."/>
            <person name="Lucas S."/>
            <person name="Van de Peer Y."/>
            <person name="Podila G.K."/>
            <person name="Polle A."/>
            <person name="Pukkila P.J."/>
            <person name="Richardson P.M."/>
            <person name="Rouze P."/>
            <person name="Sanders I.R."/>
            <person name="Stajich J.E."/>
            <person name="Tunlid A."/>
            <person name="Tuskan G."/>
            <person name="Grigoriev I.V."/>
        </authorList>
    </citation>
    <scope>NUCLEOTIDE SEQUENCE [LARGE SCALE GENOMIC DNA]</scope>
    <source>
        <strain evidence="10">S238N-H82 / ATCC MYA-4686</strain>
    </source>
</reference>
<feature type="region of interest" description="Disordered" evidence="5">
    <location>
        <begin position="337"/>
        <end position="361"/>
    </location>
</feature>
<dbReference type="Proteomes" id="UP000001194">
    <property type="component" value="Unassembled WGS sequence"/>
</dbReference>
<feature type="region of interest" description="Disordered" evidence="5">
    <location>
        <begin position="1"/>
        <end position="130"/>
    </location>
</feature>
<evidence type="ECO:0000256" key="4">
    <source>
        <dbReference type="PROSITE-ProRule" id="PRU00175"/>
    </source>
</evidence>
<evidence type="ECO:0000256" key="3">
    <source>
        <dbReference type="ARBA" id="ARBA00022833"/>
    </source>
</evidence>
<dbReference type="PANTHER" id="PTHR21540:SF0">
    <property type="entry name" value="PHD FAMILY PROTEIN"/>
    <property type="match status" value="1"/>
</dbReference>
<feature type="compositionally biased region" description="Low complexity" evidence="5">
    <location>
        <begin position="91"/>
        <end position="108"/>
    </location>
</feature>
<evidence type="ECO:0000313" key="10">
    <source>
        <dbReference type="Proteomes" id="UP000001194"/>
    </source>
</evidence>
<evidence type="ECO:0000259" key="8">
    <source>
        <dbReference type="PROSITE" id="PS50966"/>
    </source>
</evidence>
<dbReference type="InterPro" id="IPR011016">
    <property type="entry name" value="Znf_RING-CH"/>
</dbReference>
<keyword evidence="10" id="KW-1185">Reference proteome</keyword>
<evidence type="ECO:0000259" key="6">
    <source>
        <dbReference type="PROSITE" id="PS50016"/>
    </source>
</evidence>
<evidence type="ECO:0000259" key="7">
    <source>
        <dbReference type="PROSITE" id="PS50089"/>
    </source>
</evidence>
<proteinExistence type="predicted"/>
<feature type="domain" description="PHD-type" evidence="6">
    <location>
        <begin position="277"/>
        <end position="332"/>
    </location>
</feature>
<dbReference type="InterPro" id="IPR039903">
    <property type="entry name" value="Zswim2"/>
</dbReference>
<keyword evidence="2 4" id="KW-0863">Zinc-finger</keyword>
<dbReference type="HOGENOM" id="CLU_037984_0_1_1"/>
<feature type="compositionally biased region" description="Low complexity" evidence="5">
    <location>
        <begin position="254"/>
        <end position="267"/>
    </location>
</feature>
<dbReference type="CDD" id="cd16494">
    <property type="entry name" value="RING-CH-C4HC3_ZSWM2"/>
    <property type="match status" value="1"/>
</dbReference>
<keyword evidence="1" id="KW-0479">Metal-binding</keyword>
<dbReference type="PROSITE" id="PS50966">
    <property type="entry name" value="ZF_SWIM"/>
    <property type="match status" value="1"/>
</dbReference>
<dbReference type="Pfam" id="PF04434">
    <property type="entry name" value="SWIM"/>
    <property type="match status" value="1"/>
</dbReference>
<dbReference type="KEGG" id="lbc:LACBIDRAFT_317100"/>
<dbReference type="GO" id="GO:0008270">
    <property type="term" value="F:zinc ion binding"/>
    <property type="evidence" value="ECO:0007669"/>
    <property type="project" value="UniProtKB-KW"/>
</dbReference>
<keyword evidence="3" id="KW-0862">Zinc</keyword>
<sequence length="361" mass="39451">MARGKRKVDVEVEGDAVEGSSTAEIAEPTPKRTRRVIKKSVESDPPEPRVQRPRRAAAKKNTGEATTPPDEPPTKKTRVRKSKASQPQPDAEAGPSSAAGPSSSQAPPSKKKKAPASSAPEGRGATFLASCPQNIQDRVGRVMTQRFFMIERRRNGDELQEEFSVLGSTGNVYTVTIGRKPKCNCPDTIRGNHCKHIMFVFLKVLQVPQTSNLWYQKGLLTSELETIFARAPLAPNDVTNPRLREAYDRALGRPSTSTAPAAAPESPTGKKRIPGPEDDCPICYDGMEGAAEASLVFCDECGNALHQECFEQWRQTSQNKGKELTCVWCRSPWATPAVRQPKPTSSSPSKRKGPYLNLGIM</sequence>
<evidence type="ECO:0000313" key="9">
    <source>
        <dbReference type="EMBL" id="EDR10329.1"/>
    </source>
</evidence>
<dbReference type="GO" id="GO:0061630">
    <property type="term" value="F:ubiquitin protein ligase activity"/>
    <property type="evidence" value="ECO:0007669"/>
    <property type="project" value="InterPro"/>
</dbReference>
<dbReference type="GeneID" id="6074655"/>
<dbReference type="Gene3D" id="3.30.40.10">
    <property type="entry name" value="Zinc/RING finger domain, C3HC4 (zinc finger)"/>
    <property type="match status" value="1"/>
</dbReference>
<feature type="compositionally biased region" description="Basic and acidic residues" evidence="5">
    <location>
        <begin position="39"/>
        <end position="50"/>
    </location>
</feature>
<accession>B0D4E5</accession>
<feature type="domain" description="RING-type" evidence="7">
    <location>
        <begin position="280"/>
        <end position="330"/>
    </location>
</feature>
<organism evidence="10">
    <name type="scientific">Laccaria bicolor (strain S238N-H82 / ATCC MYA-4686)</name>
    <name type="common">Bicoloured deceiver</name>
    <name type="synonym">Laccaria laccata var. bicolor</name>
    <dbReference type="NCBI Taxonomy" id="486041"/>
    <lineage>
        <taxon>Eukaryota</taxon>
        <taxon>Fungi</taxon>
        <taxon>Dikarya</taxon>
        <taxon>Basidiomycota</taxon>
        <taxon>Agaricomycotina</taxon>
        <taxon>Agaricomycetes</taxon>
        <taxon>Agaricomycetidae</taxon>
        <taxon>Agaricales</taxon>
        <taxon>Agaricineae</taxon>
        <taxon>Hydnangiaceae</taxon>
        <taxon>Laccaria</taxon>
    </lineage>
</organism>
<dbReference type="InterPro" id="IPR007527">
    <property type="entry name" value="Znf_SWIM"/>
</dbReference>
<protein>
    <submittedName>
        <fullName evidence="9">Predicted protein</fullName>
    </submittedName>
</protein>
<gene>
    <name evidence="9" type="ORF">LACBIDRAFT_317100</name>
</gene>